<dbReference type="Gene3D" id="3.30.450.20">
    <property type="entry name" value="PAS domain"/>
    <property type="match status" value="1"/>
</dbReference>
<dbReference type="PROSITE" id="PS50109">
    <property type="entry name" value="HIS_KIN"/>
    <property type="match status" value="1"/>
</dbReference>
<dbReference type="SUPFAM" id="SSF55785">
    <property type="entry name" value="PYP-like sensor domain (PAS domain)"/>
    <property type="match status" value="1"/>
</dbReference>
<evidence type="ECO:0000259" key="6">
    <source>
        <dbReference type="PROSITE" id="PS50109"/>
    </source>
</evidence>
<reference evidence="8" key="3">
    <citation type="submission" date="2017-01" db="EMBL/GenBank/DDBJ databases">
        <authorList>
            <person name="Mah S.A."/>
            <person name="Swanson W.J."/>
            <person name="Moy G.W."/>
            <person name="Vacquier V.D."/>
        </authorList>
    </citation>
    <scope>NUCLEOTIDE SEQUENCE</scope>
    <source>
        <strain evidence="8">AJ5</strain>
        <plasmid evidence="8">pHLAJ5I</plasmid>
    </source>
</reference>
<dbReference type="PROSITE" id="PS50113">
    <property type="entry name" value="PAC"/>
    <property type="match status" value="1"/>
</dbReference>
<dbReference type="InterPro" id="IPR003594">
    <property type="entry name" value="HATPase_dom"/>
</dbReference>
<dbReference type="SUPFAM" id="SSF55874">
    <property type="entry name" value="ATPase domain of HSP90 chaperone/DNA topoisomerase II/histidine kinase"/>
    <property type="match status" value="1"/>
</dbReference>
<evidence type="ECO:0000313" key="10">
    <source>
        <dbReference type="Proteomes" id="UP000011555"/>
    </source>
</evidence>
<dbReference type="InterPro" id="IPR000014">
    <property type="entry name" value="PAS"/>
</dbReference>
<keyword evidence="8" id="KW-0614">Plasmid</keyword>
<dbReference type="SMART" id="SM00091">
    <property type="entry name" value="PAS"/>
    <property type="match status" value="1"/>
</dbReference>
<dbReference type="Gene3D" id="3.30.565.10">
    <property type="entry name" value="Histidine kinase-like ATPase, C-terminal domain"/>
    <property type="match status" value="1"/>
</dbReference>
<evidence type="ECO:0000256" key="3">
    <source>
        <dbReference type="ARBA" id="ARBA00022553"/>
    </source>
</evidence>
<evidence type="ECO:0000313" key="9">
    <source>
        <dbReference type="EMBL" id="EMA37365.1"/>
    </source>
</evidence>
<evidence type="ECO:0000259" key="7">
    <source>
        <dbReference type="PROSITE" id="PS50113"/>
    </source>
</evidence>
<protein>
    <recommendedName>
        <fullName evidence="2">histidine kinase</fullName>
        <ecNumber evidence="2">2.7.13.3</ecNumber>
    </recommendedName>
</protein>
<dbReference type="AlphaFoldDB" id="M0LZ16"/>
<keyword evidence="5 9" id="KW-0418">Kinase</keyword>
<dbReference type="KEGG" id="hlc:CHINAEXTREME20620"/>
<comment type="catalytic activity">
    <reaction evidence="1">
        <text>ATP + protein L-histidine = ADP + protein N-phospho-L-histidine.</text>
        <dbReference type="EC" id="2.7.13.3"/>
    </reaction>
</comment>
<keyword evidence="10" id="KW-1185">Reference proteome</keyword>
<geneLocation type="plasmid" evidence="11">
    <name>phlaj5i</name>
</geneLocation>
<keyword evidence="4" id="KW-0808">Transferase</keyword>
<dbReference type="PANTHER" id="PTHR43304">
    <property type="entry name" value="PHYTOCHROME-LIKE PROTEIN CPH1"/>
    <property type="match status" value="1"/>
</dbReference>
<evidence type="ECO:0000256" key="1">
    <source>
        <dbReference type="ARBA" id="ARBA00000085"/>
    </source>
</evidence>
<dbReference type="InterPro" id="IPR035965">
    <property type="entry name" value="PAS-like_dom_sf"/>
</dbReference>
<sequence length="338" mass="37603">MLPPFLDSLETGISIHDPETGTILDVNDQFEEIFGYSLTALREQPMATFTAPSMQMTSEEVHQHVRSAATGEPQSFELQIERPNGEYRWVDIQLTQTAISSEKYVLGQVSDVTEYKVREQLLRLLHRVLRHNLRNDMNILIGYADRVKTSVESEQLEDQIETILDIASEVGALSDSLDQIEQIVQSDATEREAINLHRMVTNRVQEFQSAHSSVTFTVEGASDVWVTADSGLQYAIDNAIENAIVHNDQETPEVAVTVTEDTETDQGVVRIADNGPSIPDIEIEVLQDNTDIHSTFHGSGIGLWLMKWSVDSLGGELSFGANDPRGNVVEIAIPNTKQ</sequence>
<dbReference type="InterPro" id="IPR005467">
    <property type="entry name" value="His_kinase_dom"/>
</dbReference>
<dbReference type="Pfam" id="PF02518">
    <property type="entry name" value="HATPase_c"/>
    <property type="match status" value="1"/>
</dbReference>
<dbReference type="eggNOG" id="arCOG02364">
    <property type="taxonomic scope" value="Archaea"/>
</dbReference>
<dbReference type="EMBL" id="AOLZ01000012">
    <property type="protein sequence ID" value="EMA37365.1"/>
    <property type="molecule type" value="Genomic_DNA"/>
</dbReference>
<evidence type="ECO:0000313" key="8">
    <source>
        <dbReference type="EMBL" id="APX00216.1"/>
    </source>
</evidence>
<feature type="domain" description="Histidine kinase" evidence="6">
    <location>
        <begin position="128"/>
        <end position="337"/>
    </location>
</feature>
<dbReference type="PANTHER" id="PTHR43304:SF1">
    <property type="entry name" value="PAC DOMAIN-CONTAINING PROTEIN"/>
    <property type="match status" value="1"/>
</dbReference>
<dbReference type="CDD" id="cd00130">
    <property type="entry name" value="PAS"/>
    <property type="match status" value="1"/>
</dbReference>
<geneLocation type="plasmid" evidence="8">
    <name>pHLAJ5I</name>
</geneLocation>
<dbReference type="Proteomes" id="UP000011555">
    <property type="component" value="Unassembled WGS sequence"/>
</dbReference>
<evidence type="ECO:0000256" key="4">
    <source>
        <dbReference type="ARBA" id="ARBA00022679"/>
    </source>
</evidence>
<name>M0LZ16_NATLA</name>
<dbReference type="InterPro" id="IPR004358">
    <property type="entry name" value="Sig_transdc_His_kin-like_C"/>
</dbReference>
<dbReference type="InterPro" id="IPR036890">
    <property type="entry name" value="HATPase_C_sf"/>
</dbReference>
<reference evidence="9 10" key="2">
    <citation type="journal article" date="2014" name="PLoS Genet.">
        <title>Phylogenetically driven sequencing of extremely halophilic archaea reveals strategies for static and dynamic osmo-response.</title>
        <authorList>
            <person name="Becker E.A."/>
            <person name="Seitzer P.M."/>
            <person name="Tritt A."/>
            <person name="Larsen D."/>
            <person name="Krusor M."/>
            <person name="Yao A.I."/>
            <person name="Wu D."/>
            <person name="Madern D."/>
            <person name="Eisen J.A."/>
            <person name="Darling A.E."/>
            <person name="Facciotti M.T."/>
        </authorList>
    </citation>
    <scope>NUCLEOTIDE SEQUENCE [LARGE SCALE GENOMIC DNA]</scope>
    <source>
        <strain evidence="9 10">AJ5</strain>
    </source>
</reference>
<dbReference type="InterPro" id="IPR052162">
    <property type="entry name" value="Sensor_kinase/Photoreceptor"/>
</dbReference>
<reference evidence="8 11" key="1">
    <citation type="journal article" date="2011" name="J. Bacteriol.">
        <title>Genome sequence of Halobiforma lacisalsi AJ5, an extremely halophilic archaeon which harbors a bop gene.</title>
        <authorList>
            <person name="Jiang X."/>
            <person name="Wang S."/>
            <person name="Cheng H."/>
            <person name="Huo Y."/>
            <person name="Zhang X."/>
            <person name="Zhu X."/>
            <person name="Han X."/>
            <person name="Ni P."/>
            <person name="Wu M."/>
        </authorList>
    </citation>
    <scope>NUCLEOTIDE SEQUENCE [LARGE SCALE GENOMIC DNA]</scope>
    <source>
        <strain evidence="8 11">AJ5</strain>
        <plasmid evidence="11">phlaj5i</plasmid>
        <plasmid evidence="8">pHLAJ5I</plasmid>
    </source>
</reference>
<dbReference type="NCBIfam" id="TIGR00229">
    <property type="entry name" value="sensory_box"/>
    <property type="match status" value="1"/>
</dbReference>
<dbReference type="Pfam" id="PF13426">
    <property type="entry name" value="PAS_9"/>
    <property type="match status" value="1"/>
</dbReference>
<feature type="domain" description="PAC" evidence="7">
    <location>
        <begin position="74"/>
        <end position="124"/>
    </location>
</feature>
<dbReference type="EC" id="2.7.13.3" evidence="2"/>
<dbReference type="GO" id="GO:0004673">
    <property type="term" value="F:protein histidine kinase activity"/>
    <property type="evidence" value="ECO:0007669"/>
    <property type="project" value="UniProtKB-EC"/>
</dbReference>
<evidence type="ECO:0000256" key="5">
    <source>
        <dbReference type="ARBA" id="ARBA00022777"/>
    </source>
</evidence>
<dbReference type="EMBL" id="CP019286">
    <property type="protein sequence ID" value="APX00216.1"/>
    <property type="molecule type" value="Genomic_DNA"/>
</dbReference>
<evidence type="ECO:0000256" key="2">
    <source>
        <dbReference type="ARBA" id="ARBA00012438"/>
    </source>
</evidence>
<evidence type="ECO:0000313" key="11">
    <source>
        <dbReference type="Proteomes" id="UP000186547"/>
    </source>
</evidence>
<keyword evidence="3" id="KW-0597">Phosphoprotein</keyword>
<dbReference type="InterPro" id="IPR000700">
    <property type="entry name" value="PAS-assoc_C"/>
</dbReference>
<gene>
    <name evidence="9" type="ORF">C445_00711</name>
    <name evidence="8" type="ORF">CHINAEXTREME_20620</name>
</gene>
<proteinExistence type="predicted"/>
<accession>M0LZ16</accession>
<dbReference type="SMART" id="SM00387">
    <property type="entry name" value="HATPase_c"/>
    <property type="match status" value="1"/>
</dbReference>
<dbReference type="PRINTS" id="PR00344">
    <property type="entry name" value="BCTRLSENSOR"/>
</dbReference>
<dbReference type="Proteomes" id="UP000186547">
    <property type="component" value="Plasmid pHLAJ5I"/>
</dbReference>
<organism evidence="9 10">
    <name type="scientific">Natronobacterium lacisalsi AJ5</name>
    <dbReference type="NCBI Taxonomy" id="358396"/>
    <lineage>
        <taxon>Archaea</taxon>
        <taxon>Methanobacteriati</taxon>
        <taxon>Methanobacteriota</taxon>
        <taxon>Stenosarchaea group</taxon>
        <taxon>Halobacteria</taxon>
        <taxon>Halobacteriales</taxon>
        <taxon>Natrialbaceae</taxon>
        <taxon>Natronobacterium</taxon>
    </lineage>
</organism>